<evidence type="ECO:0000259" key="1">
    <source>
        <dbReference type="Pfam" id="PF13482"/>
    </source>
</evidence>
<feature type="domain" description="YprB ribonuclease H-like" evidence="1">
    <location>
        <begin position="310"/>
        <end position="487"/>
    </location>
</feature>
<dbReference type="InterPro" id="IPR010995">
    <property type="entry name" value="DNA_repair_Rad51/TF_NusA_a-hlx"/>
</dbReference>
<dbReference type="InterPro" id="IPR012337">
    <property type="entry name" value="RNaseH-like_sf"/>
</dbReference>
<dbReference type="InterPro" id="IPR019993">
    <property type="entry name" value="RecB_nuclease_TM0106_put"/>
</dbReference>
<dbReference type="Proteomes" id="UP000576480">
    <property type="component" value="Unassembled WGS sequence"/>
</dbReference>
<evidence type="ECO:0000313" key="3">
    <source>
        <dbReference type="Proteomes" id="UP000576480"/>
    </source>
</evidence>
<dbReference type="InterPro" id="IPR011604">
    <property type="entry name" value="PDDEXK-like_dom_sf"/>
</dbReference>
<dbReference type="Pfam" id="PF14520">
    <property type="entry name" value="HHH_5"/>
    <property type="match status" value="1"/>
</dbReference>
<dbReference type="AlphaFoldDB" id="A0A6V8PQ57"/>
<evidence type="ECO:0000313" key="2">
    <source>
        <dbReference type="EMBL" id="GFP34775.1"/>
    </source>
</evidence>
<accession>A0A6V8PQ57</accession>
<organism evidence="2 3">
    <name type="scientific">Candidatus Hakubella thermalkaliphila</name>
    <dbReference type="NCBI Taxonomy" id="2754717"/>
    <lineage>
        <taxon>Bacteria</taxon>
        <taxon>Bacillati</taxon>
        <taxon>Actinomycetota</taxon>
        <taxon>Actinomycetota incertae sedis</taxon>
        <taxon>Candidatus Hakubellales</taxon>
        <taxon>Candidatus Hakubellaceae</taxon>
        <taxon>Candidatus Hakubella</taxon>
    </lineage>
</organism>
<protein>
    <recommendedName>
        <fullName evidence="1">YprB ribonuclease H-like domain-containing protein</fullName>
    </recommendedName>
</protein>
<dbReference type="NCBIfam" id="TIGR03491">
    <property type="entry name" value="TM0106 family RecB-like putative nuclease"/>
    <property type="match status" value="1"/>
</dbReference>
<dbReference type="Pfam" id="PF13482">
    <property type="entry name" value="RNase_H_2"/>
    <property type="match status" value="1"/>
</dbReference>
<name>A0A6V8PQ57_9ACTN</name>
<dbReference type="EMBL" id="BLSB01000022">
    <property type="protein sequence ID" value="GFP34775.1"/>
    <property type="molecule type" value="Genomic_DNA"/>
</dbReference>
<dbReference type="InterPro" id="IPR038720">
    <property type="entry name" value="YprB_RNase_H-like_dom"/>
</dbReference>
<gene>
    <name evidence="2" type="ORF">HKBW3S43_00567</name>
</gene>
<comment type="caution">
    <text evidence="2">The sequence shown here is derived from an EMBL/GenBank/DDBJ whole genome shotgun (WGS) entry which is preliminary data.</text>
</comment>
<reference evidence="2 3" key="1">
    <citation type="journal article" date="2020" name="Front. Microbiol.">
        <title>Single-cell genomics of novel Actinobacteria with the Wood-Ljungdahl pathway discovered in a serpentinizing system.</title>
        <authorList>
            <person name="Merino N."/>
            <person name="Kawai M."/>
            <person name="Boyd E.S."/>
            <person name="Colman D.R."/>
            <person name="McGlynn S.E."/>
            <person name="Nealson K.H."/>
            <person name="Kurokawa K."/>
            <person name="Hongoh Y."/>
        </authorList>
    </citation>
    <scope>NUCLEOTIDE SEQUENCE [LARGE SCALE GENOMIC DNA]</scope>
    <source>
        <strain evidence="2 3">S43</strain>
    </source>
</reference>
<dbReference type="GO" id="GO:0000166">
    <property type="term" value="F:nucleotide binding"/>
    <property type="evidence" value="ECO:0007669"/>
    <property type="project" value="InterPro"/>
</dbReference>
<proteinExistence type="predicted"/>
<sequence length="495" mass="57900">MALTPLDINRMYESCLSLATRDRIMARTIYNYIVSPFMVHCDRFAPEHKKDSVTEYQKLLLEQGRTHERQVIETAYPEAEKLEYKTLKEGFRVLLEEMNKGVRVLCGLPAFYLSEGLMGIFDVVERRDTEPSIFGPYHYVVKEIKLAKNIQKHHIYQVAFYNYILGKIQGYTSPVFYVINRDYEESEVGYDEVELLAILEDIREILRGKEVTPTYGACEWPWETYNNEEAIRRRDISLVSGVGPSFKQKLTEMRIGTVDDLAKTPLEDLVKIKGIGGKRARKFSLNSKALISENYICLGLCQFPEKRTEIFLDLEGTGEQVADEELVAMDYLIGVLTRKDGKEEYAPFIAHGLDREGEMFGQFVKWLLKQNDFIIYHWHHYERVHLERLAERYALADEIRRVILENMRDLYRDAIACFVFPTYGNGLKEVANYMGYKWKHPDVNALESIALYFQYVTDPHKNKDKMQKVIDYNEDDCRATMLAKDWLKQNSLKYM</sequence>
<dbReference type="SUPFAM" id="SSF47794">
    <property type="entry name" value="Rad51 N-terminal domain-like"/>
    <property type="match status" value="1"/>
</dbReference>
<dbReference type="Gene3D" id="1.10.150.20">
    <property type="entry name" value="5' to 3' exonuclease, C-terminal subdomain"/>
    <property type="match status" value="1"/>
</dbReference>
<dbReference type="SUPFAM" id="SSF53098">
    <property type="entry name" value="Ribonuclease H-like"/>
    <property type="match status" value="1"/>
</dbReference>
<dbReference type="Gene3D" id="3.90.320.10">
    <property type="match status" value="1"/>
</dbReference>